<protein>
    <recommendedName>
        <fullName evidence="4">VWFA domain-containing protein</fullName>
    </recommendedName>
</protein>
<sequence length="247" mass="28035">MKIRFIVCLVISIVGNNTLALTQSIPPIEILFFVDKSASVSYNSPDIKGKTEKILWDGVNKVGNPNDELQLLVIHDKTKGAPPVKNYSIPIFSCRPGTPPMQVRKLQNAYKSNIGKEKKVFYDRANQLFKEGYDPDNKQGTDIIGILEVVSRQAANNKKKEIFLFTDAKQSSKNFLVNPKNRQEAINLAIEHARRINKELFIDRNVLANSKVHIVLPYVGSNTKHDNNLTYYWEKLLSQFGMIVDFV</sequence>
<dbReference type="OrthoDB" id="950241at2"/>
<feature type="chain" id="PRO_5021817644" description="VWFA domain-containing protein" evidence="1">
    <location>
        <begin position="21"/>
        <end position="247"/>
    </location>
</feature>
<feature type="signal peptide" evidence="1">
    <location>
        <begin position="1"/>
        <end position="20"/>
    </location>
</feature>
<reference evidence="2 3" key="1">
    <citation type="submission" date="2019-07" db="EMBL/GenBank/DDBJ databases">
        <title>Whole genome shotgun sequence of Segetibacter aerophilus NBRC 106135.</title>
        <authorList>
            <person name="Hosoyama A."/>
            <person name="Uohara A."/>
            <person name="Ohji S."/>
            <person name="Ichikawa N."/>
        </authorList>
    </citation>
    <scope>NUCLEOTIDE SEQUENCE [LARGE SCALE GENOMIC DNA]</scope>
    <source>
        <strain evidence="2 3">NBRC 106135</strain>
    </source>
</reference>
<name>A0A512BIK0_9BACT</name>
<dbReference type="EMBL" id="BJYT01000029">
    <property type="protein sequence ID" value="GEO11796.1"/>
    <property type="molecule type" value="Genomic_DNA"/>
</dbReference>
<accession>A0A512BIK0</accession>
<dbReference type="Proteomes" id="UP000321513">
    <property type="component" value="Unassembled WGS sequence"/>
</dbReference>
<gene>
    <name evidence="2" type="ORF">SAE01_42920</name>
</gene>
<organism evidence="2 3">
    <name type="scientific">Segetibacter aerophilus</name>
    <dbReference type="NCBI Taxonomy" id="670293"/>
    <lineage>
        <taxon>Bacteria</taxon>
        <taxon>Pseudomonadati</taxon>
        <taxon>Bacteroidota</taxon>
        <taxon>Chitinophagia</taxon>
        <taxon>Chitinophagales</taxon>
        <taxon>Chitinophagaceae</taxon>
        <taxon>Segetibacter</taxon>
    </lineage>
</organism>
<proteinExistence type="predicted"/>
<evidence type="ECO:0000313" key="2">
    <source>
        <dbReference type="EMBL" id="GEO11796.1"/>
    </source>
</evidence>
<evidence type="ECO:0000256" key="1">
    <source>
        <dbReference type="SAM" id="SignalP"/>
    </source>
</evidence>
<evidence type="ECO:0008006" key="4">
    <source>
        <dbReference type="Google" id="ProtNLM"/>
    </source>
</evidence>
<evidence type="ECO:0000313" key="3">
    <source>
        <dbReference type="Proteomes" id="UP000321513"/>
    </source>
</evidence>
<comment type="caution">
    <text evidence="2">The sequence shown here is derived from an EMBL/GenBank/DDBJ whole genome shotgun (WGS) entry which is preliminary data.</text>
</comment>
<keyword evidence="3" id="KW-1185">Reference proteome</keyword>
<dbReference type="RefSeq" id="WP_147205910.1">
    <property type="nucleotide sequence ID" value="NZ_BJYT01000029.1"/>
</dbReference>
<dbReference type="AlphaFoldDB" id="A0A512BIK0"/>
<keyword evidence="1" id="KW-0732">Signal</keyword>